<accession>A0ABP1S434</accession>
<feature type="region of interest" description="Disordered" evidence="6">
    <location>
        <begin position="183"/>
        <end position="211"/>
    </location>
</feature>
<keyword evidence="9" id="KW-1185">Reference proteome</keyword>
<dbReference type="Gene3D" id="3.30.160.60">
    <property type="entry name" value="Classic Zinc Finger"/>
    <property type="match status" value="2"/>
</dbReference>
<dbReference type="InterPro" id="IPR013087">
    <property type="entry name" value="Znf_C2H2_type"/>
</dbReference>
<dbReference type="Proteomes" id="UP001642540">
    <property type="component" value="Unassembled WGS sequence"/>
</dbReference>
<dbReference type="PANTHER" id="PTHR24409">
    <property type="entry name" value="ZINC FINGER PROTEIN 142"/>
    <property type="match status" value="1"/>
</dbReference>
<dbReference type="PROSITE" id="PS00028">
    <property type="entry name" value="ZINC_FINGER_C2H2_1"/>
    <property type="match status" value="3"/>
</dbReference>
<feature type="region of interest" description="Disordered" evidence="6">
    <location>
        <begin position="280"/>
        <end position="299"/>
    </location>
</feature>
<dbReference type="SUPFAM" id="SSF57667">
    <property type="entry name" value="beta-beta-alpha zinc fingers"/>
    <property type="match status" value="1"/>
</dbReference>
<evidence type="ECO:0000313" key="8">
    <source>
        <dbReference type="EMBL" id="CAL8143446.1"/>
    </source>
</evidence>
<sequence length="480" mass="54870">MSSKRKNNLCFLCYKPTSEKDELQYRNLKKSSDTKFLLLLLRHLKLDPKSEVLSNAFVCCEDCAMLGKSFCDLFFQLECIQLQLNSKLQRLYDGMLYAGRIPSRVIAFRTQFENLDENKEEIKSPSQMSFIDTQEARNNLIKCCELKLKSGVPTVLLKRIFQTVDNPTEIIIKDKVANQAPAPTKFNSTVPQAAASKGSHTSKEGCEYDGGDDTIQNSFNDEVHTQNYCDYDSTEHIGEHNDNPIDNQLATFSNSTHGFEEKISEIDIEYTQMVIKNDPNEMQTEENDEASNSDYDSDDYIEEHDLTDKLNKTQTFPGASSKMVVKSSEIAIQKQNPTEMETREEQQPQKNRLPKVNGTGSKAFKCSVEGCNRVYKARASLTQHVKLCHTPNVPTMECSHCKKVFKLQGKLNDHLRTVHKVQVPFLKELGRKDHHCVICQRTYRYRKNVFSHIREKHANIDESAIVCCCGKKSKKKKSNE</sequence>
<organism evidence="8 9">
    <name type="scientific">Orchesella dallaii</name>
    <dbReference type="NCBI Taxonomy" id="48710"/>
    <lineage>
        <taxon>Eukaryota</taxon>
        <taxon>Metazoa</taxon>
        <taxon>Ecdysozoa</taxon>
        <taxon>Arthropoda</taxon>
        <taxon>Hexapoda</taxon>
        <taxon>Collembola</taxon>
        <taxon>Entomobryomorpha</taxon>
        <taxon>Entomobryoidea</taxon>
        <taxon>Orchesellidae</taxon>
        <taxon>Orchesellinae</taxon>
        <taxon>Orchesella</taxon>
    </lineage>
</organism>
<keyword evidence="1" id="KW-0479">Metal-binding</keyword>
<dbReference type="PROSITE" id="PS50157">
    <property type="entry name" value="ZINC_FINGER_C2H2_2"/>
    <property type="match status" value="2"/>
</dbReference>
<evidence type="ECO:0000256" key="1">
    <source>
        <dbReference type="ARBA" id="ARBA00022723"/>
    </source>
</evidence>
<evidence type="ECO:0000256" key="6">
    <source>
        <dbReference type="SAM" id="MobiDB-lite"/>
    </source>
</evidence>
<feature type="domain" description="C2H2-type" evidence="7">
    <location>
        <begin position="396"/>
        <end position="424"/>
    </location>
</feature>
<comment type="caution">
    <text evidence="8">The sequence shown here is derived from an EMBL/GenBank/DDBJ whole genome shotgun (WGS) entry which is preliminary data.</text>
</comment>
<feature type="compositionally biased region" description="Acidic residues" evidence="6">
    <location>
        <begin position="283"/>
        <end position="299"/>
    </location>
</feature>
<keyword evidence="2" id="KW-0677">Repeat</keyword>
<evidence type="ECO:0000313" key="9">
    <source>
        <dbReference type="Proteomes" id="UP001642540"/>
    </source>
</evidence>
<keyword evidence="3 5" id="KW-0863">Zinc-finger</keyword>
<evidence type="ECO:0000259" key="7">
    <source>
        <dbReference type="PROSITE" id="PS50157"/>
    </source>
</evidence>
<feature type="region of interest" description="Disordered" evidence="6">
    <location>
        <begin position="311"/>
        <end position="356"/>
    </location>
</feature>
<evidence type="ECO:0000256" key="5">
    <source>
        <dbReference type="PROSITE-ProRule" id="PRU00042"/>
    </source>
</evidence>
<evidence type="ECO:0000256" key="4">
    <source>
        <dbReference type="ARBA" id="ARBA00022833"/>
    </source>
</evidence>
<name>A0ABP1S434_9HEXA</name>
<keyword evidence="4" id="KW-0862">Zinc</keyword>
<reference evidence="8 9" key="1">
    <citation type="submission" date="2024-08" db="EMBL/GenBank/DDBJ databases">
        <authorList>
            <person name="Cucini C."/>
            <person name="Frati F."/>
        </authorList>
    </citation>
    <scope>NUCLEOTIDE SEQUENCE [LARGE SCALE GENOMIC DNA]</scope>
</reference>
<evidence type="ECO:0000256" key="3">
    <source>
        <dbReference type="ARBA" id="ARBA00022771"/>
    </source>
</evidence>
<dbReference type="InterPro" id="IPR036236">
    <property type="entry name" value="Znf_C2H2_sf"/>
</dbReference>
<protein>
    <recommendedName>
        <fullName evidence="7">C2H2-type domain-containing protein</fullName>
    </recommendedName>
</protein>
<dbReference type="PANTHER" id="PTHR24409:SF295">
    <property type="entry name" value="AZ2-RELATED"/>
    <property type="match status" value="1"/>
</dbReference>
<evidence type="ECO:0000256" key="2">
    <source>
        <dbReference type="ARBA" id="ARBA00022737"/>
    </source>
</evidence>
<dbReference type="EMBL" id="CAXLJM020000157">
    <property type="protein sequence ID" value="CAL8143446.1"/>
    <property type="molecule type" value="Genomic_DNA"/>
</dbReference>
<proteinExistence type="predicted"/>
<feature type="domain" description="C2H2-type" evidence="7">
    <location>
        <begin position="364"/>
        <end position="394"/>
    </location>
</feature>
<gene>
    <name evidence="8" type="ORF">ODALV1_LOCUS29581</name>
</gene>
<dbReference type="SMART" id="SM00355">
    <property type="entry name" value="ZnF_C2H2"/>
    <property type="match status" value="3"/>
</dbReference>